<dbReference type="Proteomes" id="UP001157125">
    <property type="component" value="Unassembled WGS sequence"/>
</dbReference>
<dbReference type="Pfam" id="PF03816">
    <property type="entry name" value="LytR_cpsA_psr"/>
    <property type="match status" value="1"/>
</dbReference>
<dbReference type="InterPro" id="IPR004474">
    <property type="entry name" value="LytR_CpsA_psr"/>
</dbReference>
<dbReference type="EMBL" id="BSUN01000001">
    <property type="protein sequence ID" value="GMA36489.1"/>
    <property type="molecule type" value="Genomic_DNA"/>
</dbReference>
<keyword evidence="2" id="KW-0812">Transmembrane</keyword>
<dbReference type="InterPro" id="IPR050922">
    <property type="entry name" value="LytR/CpsA/Psr_CW_biosynth"/>
</dbReference>
<evidence type="ECO:0000256" key="2">
    <source>
        <dbReference type="SAM" id="Phobius"/>
    </source>
</evidence>
<gene>
    <name evidence="4" type="ORF">GCM10025876_26930</name>
</gene>
<evidence type="ECO:0000313" key="5">
    <source>
        <dbReference type="Proteomes" id="UP001157125"/>
    </source>
</evidence>
<dbReference type="PANTHER" id="PTHR33392">
    <property type="entry name" value="POLYISOPRENYL-TEICHOIC ACID--PEPTIDOGLYCAN TEICHOIC ACID TRANSFERASE TAGU"/>
    <property type="match status" value="1"/>
</dbReference>
<dbReference type="NCBIfam" id="TIGR00350">
    <property type="entry name" value="lytR_cpsA_psr"/>
    <property type="match status" value="1"/>
</dbReference>
<keyword evidence="2" id="KW-1133">Transmembrane helix</keyword>
<dbReference type="PANTHER" id="PTHR33392:SF6">
    <property type="entry name" value="POLYISOPRENYL-TEICHOIC ACID--PEPTIDOGLYCAN TEICHOIC ACID TRANSFERASE TAGU"/>
    <property type="match status" value="1"/>
</dbReference>
<reference evidence="5" key="1">
    <citation type="journal article" date="2019" name="Int. J. Syst. Evol. Microbiol.">
        <title>The Global Catalogue of Microorganisms (GCM) 10K type strain sequencing project: providing services to taxonomists for standard genome sequencing and annotation.</title>
        <authorList>
            <consortium name="The Broad Institute Genomics Platform"/>
            <consortium name="The Broad Institute Genome Sequencing Center for Infectious Disease"/>
            <person name="Wu L."/>
            <person name="Ma J."/>
        </authorList>
    </citation>
    <scope>NUCLEOTIDE SEQUENCE [LARGE SCALE GENOMIC DNA]</scope>
    <source>
        <strain evidence="5">NBRC 112299</strain>
    </source>
</reference>
<keyword evidence="2" id="KW-0472">Membrane</keyword>
<proteinExistence type="inferred from homology"/>
<sequence>MSPAPTRPRARHGARAAHRRVLVGIMSGVAAVTGFAVVYGATNALLLQNSFETHDVTSLLASGDDDTVAAAAGPEDFAAGEDLNIVLIGTDERNGENAEIGGDVASGMRGDTTMVMHISADRSRIDVVSIPRDSRVRISDCKMYDGSTVTGWTGKFNIALANGGKNGDRGEGAACVMQTIQDLTGVDLGGHFVMVDFSGFEDMVDAIGGVPMCITQDMSSKKAGDLTAGAQVLDGETALAFARARTGSGLGGDGTDLARIERQQELLTNTARKVLGLNYLTDVADLTQFVRAGAESLTMDSDLGSLNNIIGLAYSLRSLRHRQPELLHRAVAVRR</sequence>
<comment type="caution">
    <text evidence="4">The sequence shown here is derived from an EMBL/GenBank/DDBJ whole genome shotgun (WGS) entry which is preliminary data.</text>
</comment>
<keyword evidence="5" id="KW-1185">Reference proteome</keyword>
<evidence type="ECO:0000313" key="4">
    <source>
        <dbReference type="EMBL" id="GMA36489.1"/>
    </source>
</evidence>
<organism evidence="4 5">
    <name type="scientific">Demequina litorisediminis</name>
    <dbReference type="NCBI Taxonomy" id="1849022"/>
    <lineage>
        <taxon>Bacteria</taxon>
        <taxon>Bacillati</taxon>
        <taxon>Actinomycetota</taxon>
        <taxon>Actinomycetes</taxon>
        <taxon>Micrococcales</taxon>
        <taxon>Demequinaceae</taxon>
        <taxon>Demequina</taxon>
    </lineage>
</organism>
<protein>
    <recommendedName>
        <fullName evidence="3">Cell envelope-related transcriptional attenuator domain-containing protein</fullName>
    </recommendedName>
</protein>
<dbReference type="RefSeq" id="WP_284328602.1">
    <property type="nucleotide sequence ID" value="NZ_BSUN01000001.1"/>
</dbReference>
<feature type="domain" description="Cell envelope-related transcriptional attenuator" evidence="3">
    <location>
        <begin position="109"/>
        <end position="274"/>
    </location>
</feature>
<evidence type="ECO:0000256" key="1">
    <source>
        <dbReference type="ARBA" id="ARBA00006068"/>
    </source>
</evidence>
<feature type="transmembrane region" description="Helical" evidence="2">
    <location>
        <begin position="21"/>
        <end position="41"/>
    </location>
</feature>
<name>A0ABQ6IF23_9MICO</name>
<comment type="similarity">
    <text evidence="1">Belongs to the LytR/CpsA/Psr (LCP) family.</text>
</comment>
<evidence type="ECO:0000259" key="3">
    <source>
        <dbReference type="Pfam" id="PF03816"/>
    </source>
</evidence>
<accession>A0ABQ6IF23</accession>
<dbReference type="Gene3D" id="3.40.630.190">
    <property type="entry name" value="LCP protein"/>
    <property type="match status" value="1"/>
</dbReference>